<dbReference type="Pfam" id="PF01026">
    <property type="entry name" value="TatD_DNase"/>
    <property type="match status" value="1"/>
</dbReference>
<feature type="region of interest" description="Disordered" evidence="2">
    <location>
        <begin position="192"/>
        <end position="239"/>
    </location>
</feature>
<dbReference type="InterPro" id="IPR032466">
    <property type="entry name" value="Metal_Hydrolase"/>
</dbReference>
<dbReference type="SUPFAM" id="SSF51556">
    <property type="entry name" value="Metallo-dependent hydrolases"/>
    <property type="match status" value="1"/>
</dbReference>
<name>A0AA89C0G7_PINIB</name>
<reference evidence="3" key="1">
    <citation type="submission" date="2019-08" db="EMBL/GenBank/DDBJ databases">
        <title>The improved chromosome-level genome for the pearl oyster Pinctada fucata martensii using PacBio sequencing and Hi-C.</title>
        <authorList>
            <person name="Zheng Z."/>
        </authorList>
    </citation>
    <scope>NUCLEOTIDE SEQUENCE</scope>
    <source>
        <strain evidence="3">ZZ-2019</strain>
        <tissue evidence="3">Adductor muscle</tissue>
    </source>
</reference>
<dbReference type="AlphaFoldDB" id="A0AA89C0G7"/>
<dbReference type="Gene3D" id="3.20.20.140">
    <property type="entry name" value="Metal-dependent hydrolases"/>
    <property type="match status" value="1"/>
</dbReference>
<keyword evidence="4" id="KW-1185">Reference proteome</keyword>
<dbReference type="GO" id="GO:0016788">
    <property type="term" value="F:hydrolase activity, acting on ester bonds"/>
    <property type="evidence" value="ECO:0007669"/>
    <property type="project" value="InterPro"/>
</dbReference>
<organism evidence="3 4">
    <name type="scientific">Pinctada imbricata</name>
    <name type="common">Atlantic pearl-oyster</name>
    <name type="synonym">Pinctada martensii</name>
    <dbReference type="NCBI Taxonomy" id="66713"/>
    <lineage>
        <taxon>Eukaryota</taxon>
        <taxon>Metazoa</taxon>
        <taxon>Spiralia</taxon>
        <taxon>Lophotrochozoa</taxon>
        <taxon>Mollusca</taxon>
        <taxon>Bivalvia</taxon>
        <taxon>Autobranchia</taxon>
        <taxon>Pteriomorphia</taxon>
        <taxon>Pterioida</taxon>
        <taxon>Pterioidea</taxon>
        <taxon>Pteriidae</taxon>
        <taxon>Pinctada</taxon>
    </lineage>
</organism>
<evidence type="ECO:0000313" key="3">
    <source>
        <dbReference type="EMBL" id="KAK3097557.1"/>
    </source>
</evidence>
<accession>A0AA89C0G7</accession>
<dbReference type="InterPro" id="IPR001130">
    <property type="entry name" value="TatD-like"/>
</dbReference>
<dbReference type="EMBL" id="VSWD01000007">
    <property type="protein sequence ID" value="KAK3097557.1"/>
    <property type="molecule type" value="Genomic_DNA"/>
</dbReference>
<evidence type="ECO:0000313" key="4">
    <source>
        <dbReference type="Proteomes" id="UP001186944"/>
    </source>
</evidence>
<dbReference type="PANTHER" id="PTHR46363">
    <property type="entry name" value="DEOXYRIBONUCLEASE TATDN2-RELATED"/>
    <property type="match status" value="1"/>
</dbReference>
<evidence type="ECO:0000256" key="2">
    <source>
        <dbReference type="SAM" id="MobiDB-lite"/>
    </source>
</evidence>
<feature type="compositionally biased region" description="Basic and acidic residues" evidence="2">
    <location>
        <begin position="218"/>
        <end position="227"/>
    </location>
</feature>
<comment type="similarity">
    <text evidence="1">Belongs to the metallo-dependent hydrolases superfamily. TatD-type hydrolase family.</text>
</comment>
<dbReference type="Proteomes" id="UP001186944">
    <property type="component" value="Unassembled WGS sequence"/>
</dbReference>
<proteinExistence type="inferred from homology"/>
<feature type="compositionally biased region" description="Basic and acidic residues" evidence="2">
    <location>
        <begin position="260"/>
        <end position="272"/>
    </location>
</feature>
<gene>
    <name evidence="3" type="ORF">FSP39_010773</name>
</gene>
<dbReference type="PANTHER" id="PTHR46363:SF1">
    <property type="entry name" value="DEOXYRIBONUCLEASE TATDN2-RELATED"/>
    <property type="match status" value="1"/>
</dbReference>
<comment type="caution">
    <text evidence="3">The sequence shown here is derived from an EMBL/GenBank/DDBJ whole genome shotgun (WGS) entry which is preliminary data.</text>
</comment>
<sequence>MLYDLLFFQTDQDSKQFKSNNASSAEISYCPLRFCGSMDKRLRRHVMTRHFPSVMGAMAVTPIDVENQLECLTWLVKTVFGPTASYQDAVDWINKNKAIPQGVNLDQNVHDEIYAIACAILGVEAVEFFTVRPINSPGVLLFWRCILALLTQCTEKQCETFRSLKPDNILELMSSFDQIHAFQLCEEPDLIKTEPSDSNRAEPPSDNQDLQPVYIKPEPVDNNHNESPDNNQAEPSDDHDLDDEEFVILDEDISDGSESSVRDSSESSPERPEAFDSLFHLDQMCLALWKSSSGFTVEDVISYSKSCESLDVPSLLVNVVGGVIVYSEPSSYPESNFKVEGPWKVALGVHPKLCDNFNTAHRMKLVQLMTNPKVVALGECGLDRTVPVSKWSKQEQVFRRMLSLAKVDQPLILHLHGVEADEYGSDVHSLCLIMMEQLCQREQKVHIHNFTGKEFIVKAWLTKFPNVLFGLTAKVGQFDAEQIAGLRAIPQDKILLETGSPDFSTGEGSINTPSNIGETAVIVSGPLEMHPYQLLKLTVRNGRALYGI</sequence>
<protein>
    <submittedName>
        <fullName evidence="3">Uncharacterized protein</fullName>
    </submittedName>
</protein>
<evidence type="ECO:0000256" key="1">
    <source>
        <dbReference type="ARBA" id="ARBA00009275"/>
    </source>
</evidence>
<feature type="region of interest" description="Disordered" evidence="2">
    <location>
        <begin position="252"/>
        <end position="272"/>
    </location>
</feature>